<evidence type="ECO:0000313" key="9">
    <source>
        <dbReference type="RefSeq" id="XP_048135596.1"/>
    </source>
</evidence>
<keyword evidence="4" id="KW-0804">Transcription</keyword>
<sequence length="185" mass="20405">MEDADGHCNLGSGSKLKGFRTDQGAKILPQDSGSRMENSKRKVSPAMLASRTSTSKRSQASSALKAANKYKPQYPSFKVVIRPHNLLGHNVVREEPEILVLNIQGAFFKGRINGSMQAATLKHLDGSWPVKLLYYPQHGSGKLSAGWGAFQKGISLKEGDVCVFELVRNDDIEFKVSIFRRNVET</sequence>
<dbReference type="InterPro" id="IPR015300">
    <property type="entry name" value="DNA-bd_pseudobarrel_sf"/>
</dbReference>
<dbReference type="PANTHER" id="PTHR31391">
    <property type="entry name" value="B3 DOMAIN-CONTAINING PROTEIN OS11G0197600-RELATED"/>
    <property type="match status" value="1"/>
</dbReference>
<comment type="subcellular location">
    <subcellularLocation>
        <location evidence="1">Nucleus</location>
    </subcellularLocation>
</comment>
<dbReference type="GeneID" id="125315207"/>
<protein>
    <submittedName>
        <fullName evidence="9">B3 domain-containing transcription factor VRN1-like</fullName>
    </submittedName>
</protein>
<dbReference type="InterPro" id="IPR003340">
    <property type="entry name" value="B3_DNA-bd"/>
</dbReference>
<dbReference type="PROSITE" id="PS50863">
    <property type="entry name" value="B3"/>
    <property type="match status" value="1"/>
</dbReference>
<evidence type="ECO:0000313" key="8">
    <source>
        <dbReference type="Proteomes" id="UP000827889"/>
    </source>
</evidence>
<evidence type="ECO:0000256" key="1">
    <source>
        <dbReference type="ARBA" id="ARBA00004123"/>
    </source>
</evidence>
<dbReference type="Pfam" id="PF02362">
    <property type="entry name" value="B3"/>
    <property type="match status" value="1"/>
</dbReference>
<dbReference type="Gene3D" id="2.40.330.10">
    <property type="entry name" value="DNA-binding pseudobarrel domain"/>
    <property type="match status" value="1"/>
</dbReference>
<evidence type="ECO:0000256" key="3">
    <source>
        <dbReference type="ARBA" id="ARBA00023125"/>
    </source>
</evidence>
<dbReference type="Proteomes" id="UP000827889">
    <property type="component" value="Chromosome 5"/>
</dbReference>
<organism evidence="8 9">
    <name type="scientific">Rhodamnia argentea</name>
    <dbReference type="NCBI Taxonomy" id="178133"/>
    <lineage>
        <taxon>Eukaryota</taxon>
        <taxon>Viridiplantae</taxon>
        <taxon>Streptophyta</taxon>
        <taxon>Embryophyta</taxon>
        <taxon>Tracheophyta</taxon>
        <taxon>Spermatophyta</taxon>
        <taxon>Magnoliopsida</taxon>
        <taxon>eudicotyledons</taxon>
        <taxon>Gunneridae</taxon>
        <taxon>Pentapetalae</taxon>
        <taxon>rosids</taxon>
        <taxon>malvids</taxon>
        <taxon>Myrtales</taxon>
        <taxon>Myrtaceae</taxon>
        <taxon>Myrtoideae</taxon>
        <taxon>Myrteae</taxon>
        <taxon>Australasian group</taxon>
        <taxon>Rhodamnia</taxon>
    </lineage>
</organism>
<reference evidence="9" key="1">
    <citation type="submission" date="2025-08" db="UniProtKB">
        <authorList>
            <consortium name="RefSeq"/>
        </authorList>
    </citation>
    <scope>IDENTIFICATION</scope>
    <source>
        <tissue evidence="9">Leaf</tissue>
    </source>
</reference>
<feature type="domain" description="TF-B3" evidence="7">
    <location>
        <begin position="127"/>
        <end position="182"/>
    </location>
</feature>
<evidence type="ECO:0000256" key="2">
    <source>
        <dbReference type="ARBA" id="ARBA00023015"/>
    </source>
</evidence>
<dbReference type="SMART" id="SM01019">
    <property type="entry name" value="B3"/>
    <property type="match status" value="1"/>
</dbReference>
<name>A0ABM3HG65_9MYRT</name>
<evidence type="ECO:0000259" key="7">
    <source>
        <dbReference type="PROSITE" id="PS50863"/>
    </source>
</evidence>
<dbReference type="InterPro" id="IPR044837">
    <property type="entry name" value="REM16-like"/>
</dbReference>
<proteinExistence type="predicted"/>
<keyword evidence="5" id="KW-0539">Nucleus</keyword>
<keyword evidence="2" id="KW-0805">Transcription regulation</keyword>
<dbReference type="PANTHER" id="PTHR31391:SF143">
    <property type="entry name" value="B3 DNA-BINDING DOMAIN PROTEIN"/>
    <property type="match status" value="1"/>
</dbReference>
<keyword evidence="8" id="KW-1185">Reference proteome</keyword>
<evidence type="ECO:0000256" key="6">
    <source>
        <dbReference type="SAM" id="MobiDB-lite"/>
    </source>
</evidence>
<evidence type="ECO:0000256" key="4">
    <source>
        <dbReference type="ARBA" id="ARBA00023163"/>
    </source>
</evidence>
<dbReference type="CDD" id="cd10017">
    <property type="entry name" value="B3_DNA"/>
    <property type="match status" value="1"/>
</dbReference>
<feature type="compositionally biased region" description="Polar residues" evidence="6">
    <location>
        <begin position="50"/>
        <end position="62"/>
    </location>
</feature>
<accession>A0ABM3HG65</accession>
<keyword evidence="3" id="KW-0238">DNA-binding</keyword>
<evidence type="ECO:0000256" key="5">
    <source>
        <dbReference type="ARBA" id="ARBA00023242"/>
    </source>
</evidence>
<dbReference type="SUPFAM" id="SSF101936">
    <property type="entry name" value="DNA-binding pseudobarrel domain"/>
    <property type="match status" value="1"/>
</dbReference>
<feature type="region of interest" description="Disordered" evidence="6">
    <location>
        <begin position="1"/>
        <end position="65"/>
    </location>
</feature>
<gene>
    <name evidence="9" type="primary">LOC125315207</name>
</gene>
<dbReference type="RefSeq" id="XP_048135596.1">
    <property type="nucleotide sequence ID" value="XM_048279639.1"/>
</dbReference>